<dbReference type="KEGG" id="bfm:BP422_18940"/>
<dbReference type="Gene3D" id="2.60.40.10">
    <property type="entry name" value="Immunoglobulins"/>
    <property type="match status" value="1"/>
</dbReference>
<dbReference type="AlphaFoldDB" id="A0A220MK64"/>
<protein>
    <submittedName>
        <fullName evidence="1">Uncharacterized protein</fullName>
    </submittedName>
</protein>
<organism evidence="1 2">
    <name type="scientific">Brevibacillus formosus</name>
    <dbReference type="NCBI Taxonomy" id="54913"/>
    <lineage>
        <taxon>Bacteria</taxon>
        <taxon>Bacillati</taxon>
        <taxon>Bacillota</taxon>
        <taxon>Bacilli</taxon>
        <taxon>Bacillales</taxon>
        <taxon>Paenibacillaceae</taxon>
        <taxon>Brevibacillus</taxon>
    </lineage>
</organism>
<evidence type="ECO:0000313" key="2">
    <source>
        <dbReference type="Proteomes" id="UP000197781"/>
    </source>
</evidence>
<name>A0A220MK64_9BACL</name>
<gene>
    <name evidence="1" type="ORF">BP422_18940</name>
</gene>
<dbReference type="RefSeq" id="WP_088909107.1">
    <property type="nucleotide sequence ID" value="NZ_CP018145.1"/>
</dbReference>
<dbReference type="InterPro" id="IPR013783">
    <property type="entry name" value="Ig-like_fold"/>
</dbReference>
<proteinExistence type="predicted"/>
<accession>A0A220MK64</accession>
<reference evidence="1 2" key="1">
    <citation type="submission" date="2016-11" db="EMBL/GenBank/DDBJ databases">
        <authorList>
            <person name="Jaros S."/>
            <person name="Januszkiewicz K."/>
            <person name="Wedrychowicz H."/>
        </authorList>
    </citation>
    <scope>NUCLEOTIDE SEQUENCE [LARGE SCALE GENOMIC DNA]</scope>
    <source>
        <strain evidence="1 2">NF2</strain>
    </source>
</reference>
<evidence type="ECO:0000313" key="1">
    <source>
        <dbReference type="EMBL" id="ASJ55437.1"/>
    </source>
</evidence>
<dbReference type="EMBL" id="CP018145">
    <property type="protein sequence ID" value="ASJ55437.1"/>
    <property type="molecule type" value="Genomic_DNA"/>
</dbReference>
<sequence>MNAGKTRIIGFYNQKEIQLEVSIGTDESIHLSAQQENEEIRLTWSEWSENSKYIVQRRVGNEDFEQITDELWATNYKDTS</sequence>
<dbReference type="Proteomes" id="UP000197781">
    <property type="component" value="Chromosome"/>
</dbReference>